<proteinExistence type="predicted"/>
<dbReference type="GO" id="GO:0016779">
    <property type="term" value="F:nucleotidyltransferase activity"/>
    <property type="evidence" value="ECO:0007669"/>
    <property type="project" value="UniProtKB-KW"/>
</dbReference>
<feature type="compositionally biased region" description="Basic residues" evidence="1">
    <location>
        <begin position="71"/>
        <end position="81"/>
    </location>
</feature>
<evidence type="ECO:0000256" key="1">
    <source>
        <dbReference type="SAM" id="MobiDB-lite"/>
    </source>
</evidence>
<protein>
    <submittedName>
        <fullName evidence="2">Sulfate adenylyltransferase</fullName>
    </submittedName>
</protein>
<feature type="region of interest" description="Disordered" evidence="1">
    <location>
        <begin position="54"/>
        <end position="81"/>
    </location>
</feature>
<reference evidence="2 3" key="1">
    <citation type="submission" date="2017-04" db="EMBL/GenBank/DDBJ databases">
        <authorList>
            <person name="Afonso C.L."/>
            <person name="Miller P.J."/>
            <person name="Scott M.A."/>
            <person name="Spackman E."/>
            <person name="Goraichik I."/>
            <person name="Dimitrov K.M."/>
            <person name="Suarez D.L."/>
            <person name="Swayne D.E."/>
        </authorList>
    </citation>
    <scope>NUCLEOTIDE SEQUENCE [LARGE SCALE GENOMIC DNA]</scope>
    <source>
        <strain evidence="2 3">LMG26642</strain>
    </source>
</reference>
<evidence type="ECO:0000313" key="2">
    <source>
        <dbReference type="EMBL" id="SMH27683.1"/>
    </source>
</evidence>
<evidence type="ECO:0000313" key="3">
    <source>
        <dbReference type="Proteomes" id="UP000193435"/>
    </source>
</evidence>
<organism evidence="2 3">
    <name type="scientific">Carnobacterium iners</name>
    <dbReference type="NCBI Taxonomy" id="1073423"/>
    <lineage>
        <taxon>Bacteria</taxon>
        <taxon>Bacillati</taxon>
        <taxon>Bacillota</taxon>
        <taxon>Bacilli</taxon>
        <taxon>Lactobacillales</taxon>
        <taxon>Carnobacteriaceae</taxon>
        <taxon>Carnobacterium</taxon>
    </lineage>
</organism>
<keyword evidence="2" id="KW-0548">Nucleotidyltransferase</keyword>
<dbReference type="AlphaFoldDB" id="A0A1X7MUR2"/>
<gene>
    <name evidence="2" type="ORF">SAMN04488700_0736</name>
</gene>
<dbReference type="STRING" id="1073423.SAMN04488700_0736"/>
<dbReference type="RefSeq" id="WP_200805350.1">
    <property type="nucleotide sequence ID" value="NZ_FOAH01000016.1"/>
</dbReference>
<name>A0A1X7MUR2_9LACT</name>
<keyword evidence="2" id="KW-0808">Transferase</keyword>
<dbReference type="EMBL" id="FXBJ01000002">
    <property type="protein sequence ID" value="SMH27683.1"/>
    <property type="molecule type" value="Genomic_DNA"/>
</dbReference>
<accession>A0A1X7MUR2</accession>
<keyword evidence="3" id="KW-1185">Reference proteome</keyword>
<dbReference type="Proteomes" id="UP000193435">
    <property type="component" value="Unassembled WGS sequence"/>
</dbReference>
<sequence>MKKKAELASDVPSDKFMYQDKEETQRELDAAHQILNDLPSPLIKEEVNYRKCNTPSHARYRGDDEPDVSIKSKKTKVSIKG</sequence>